<evidence type="ECO:0000313" key="12">
    <source>
        <dbReference type="Proteomes" id="UP000008141"/>
    </source>
</evidence>
<proteinExistence type="inferred from homology"/>
<organism evidence="12">
    <name type="scientific">Chlorella variabilis</name>
    <name type="common">Green alga</name>
    <dbReference type="NCBI Taxonomy" id="554065"/>
    <lineage>
        <taxon>Eukaryota</taxon>
        <taxon>Viridiplantae</taxon>
        <taxon>Chlorophyta</taxon>
        <taxon>core chlorophytes</taxon>
        <taxon>Trebouxiophyceae</taxon>
        <taxon>Chlorellales</taxon>
        <taxon>Chlorellaceae</taxon>
        <taxon>Chlorella clade</taxon>
        <taxon>Chlorella</taxon>
    </lineage>
</organism>
<dbReference type="AlphaFoldDB" id="E1ZCB0"/>
<dbReference type="GO" id="GO:0005576">
    <property type="term" value="C:extracellular region"/>
    <property type="evidence" value="ECO:0007669"/>
    <property type="project" value="UniProtKB-SubCell"/>
</dbReference>
<feature type="compositionally biased region" description="Polar residues" evidence="9">
    <location>
        <begin position="24"/>
        <end position="36"/>
    </location>
</feature>
<dbReference type="SUPFAM" id="SSF51445">
    <property type="entry name" value="(Trans)glycosidases"/>
    <property type="match status" value="1"/>
</dbReference>
<keyword evidence="8" id="KW-0326">Glycosidase</keyword>
<dbReference type="PANTHER" id="PTHR31451">
    <property type="match status" value="1"/>
</dbReference>
<name>E1ZCB0_CHLVA</name>
<evidence type="ECO:0000313" key="11">
    <source>
        <dbReference type="EMBL" id="EFN56781.1"/>
    </source>
</evidence>
<evidence type="ECO:0000256" key="8">
    <source>
        <dbReference type="ARBA" id="ARBA00023295"/>
    </source>
</evidence>
<comment type="similarity">
    <text evidence="3">Belongs to the glycosyl hydrolase 5 (cellulase A) family.</text>
</comment>
<dbReference type="PANTHER" id="PTHR31451:SF39">
    <property type="entry name" value="MANNAN ENDO-1,4-BETA-MANNOSIDASE 1"/>
    <property type="match status" value="1"/>
</dbReference>
<evidence type="ECO:0000256" key="7">
    <source>
        <dbReference type="ARBA" id="ARBA00022801"/>
    </source>
</evidence>
<feature type="non-terminal residue" evidence="11">
    <location>
        <position position="1"/>
    </location>
</feature>
<dbReference type="Pfam" id="PF26410">
    <property type="entry name" value="GH5_mannosidase"/>
    <property type="match status" value="1"/>
</dbReference>
<dbReference type="OrthoDB" id="566658at2759"/>
<comment type="subcellular location">
    <subcellularLocation>
        <location evidence="2">Secreted</location>
    </subcellularLocation>
</comment>
<dbReference type="GeneID" id="17356248"/>
<evidence type="ECO:0000256" key="6">
    <source>
        <dbReference type="ARBA" id="ARBA00022729"/>
    </source>
</evidence>
<dbReference type="Gene3D" id="3.20.20.80">
    <property type="entry name" value="Glycosidases"/>
    <property type="match status" value="1"/>
</dbReference>
<reference evidence="11 12" key="1">
    <citation type="journal article" date="2010" name="Plant Cell">
        <title>The Chlorella variabilis NC64A genome reveals adaptation to photosymbiosis, coevolution with viruses, and cryptic sex.</title>
        <authorList>
            <person name="Blanc G."/>
            <person name="Duncan G."/>
            <person name="Agarkova I."/>
            <person name="Borodovsky M."/>
            <person name="Gurnon J."/>
            <person name="Kuo A."/>
            <person name="Lindquist E."/>
            <person name="Lucas S."/>
            <person name="Pangilinan J."/>
            <person name="Polle J."/>
            <person name="Salamov A."/>
            <person name="Terry A."/>
            <person name="Yamada T."/>
            <person name="Dunigan D.D."/>
            <person name="Grigoriev I.V."/>
            <person name="Claverie J.M."/>
            <person name="Van Etten J.L."/>
        </authorList>
    </citation>
    <scope>NUCLEOTIDE SEQUENCE [LARGE SCALE GENOMIC DNA]</scope>
    <source>
        <strain evidence="11 12">NC64A</strain>
    </source>
</reference>
<evidence type="ECO:0000256" key="5">
    <source>
        <dbReference type="ARBA" id="ARBA00022525"/>
    </source>
</evidence>
<accession>E1ZCB0</accession>
<sequence>WLKSLDPNHLVTVGEEGFWGPGSPQAQNNPQPSSSEPGWGRGCWAQATGQDFVPNHSIDSIDFAGIHIWPDNWNITEQAFLQRWIDTHMAAARDMNKPLIIEEFGKNV</sequence>
<keyword evidence="6" id="KW-0732">Signal</keyword>
<dbReference type="EMBL" id="GL433841">
    <property type="protein sequence ID" value="EFN56781.1"/>
    <property type="molecule type" value="Genomic_DNA"/>
</dbReference>
<evidence type="ECO:0000256" key="4">
    <source>
        <dbReference type="ARBA" id="ARBA00012706"/>
    </source>
</evidence>
<protein>
    <recommendedName>
        <fullName evidence="4">mannan endo-1,4-beta-mannosidase</fullName>
        <ecNumber evidence="4">3.2.1.78</ecNumber>
    </recommendedName>
</protein>
<dbReference type="InterPro" id="IPR001547">
    <property type="entry name" value="Glyco_hydro_5"/>
</dbReference>
<dbReference type="InterPro" id="IPR045053">
    <property type="entry name" value="MAN-like"/>
</dbReference>
<evidence type="ECO:0000256" key="1">
    <source>
        <dbReference type="ARBA" id="ARBA00001678"/>
    </source>
</evidence>
<dbReference type="KEGG" id="cvr:CHLNCDRAFT_13786"/>
<keyword evidence="12" id="KW-1185">Reference proteome</keyword>
<feature type="domain" description="Glycoside hydrolase family 5" evidence="10">
    <location>
        <begin position="48"/>
        <end position="105"/>
    </location>
</feature>
<dbReference type="InParanoid" id="E1ZCB0"/>
<dbReference type="GO" id="GO:0016985">
    <property type="term" value="F:mannan endo-1,4-beta-mannosidase activity"/>
    <property type="evidence" value="ECO:0007669"/>
    <property type="project" value="UniProtKB-EC"/>
</dbReference>
<evidence type="ECO:0000256" key="2">
    <source>
        <dbReference type="ARBA" id="ARBA00004613"/>
    </source>
</evidence>
<feature type="region of interest" description="Disordered" evidence="9">
    <location>
        <begin position="1"/>
        <end position="44"/>
    </location>
</feature>
<evidence type="ECO:0000259" key="10">
    <source>
        <dbReference type="Pfam" id="PF26410"/>
    </source>
</evidence>
<evidence type="ECO:0000256" key="9">
    <source>
        <dbReference type="SAM" id="MobiDB-lite"/>
    </source>
</evidence>
<dbReference type="InterPro" id="IPR017853">
    <property type="entry name" value="GH"/>
</dbReference>
<dbReference type="EC" id="3.2.1.78" evidence="4"/>
<keyword evidence="7" id="KW-0378">Hydrolase</keyword>
<dbReference type="Proteomes" id="UP000008141">
    <property type="component" value="Unassembled WGS sequence"/>
</dbReference>
<dbReference type="OMA" id="WIDSHIS"/>
<feature type="non-terminal residue" evidence="11">
    <location>
        <position position="108"/>
    </location>
</feature>
<keyword evidence="5" id="KW-0964">Secreted</keyword>
<dbReference type="RefSeq" id="XP_005848883.1">
    <property type="nucleotide sequence ID" value="XM_005848821.1"/>
</dbReference>
<comment type="catalytic activity">
    <reaction evidence="1">
        <text>Random hydrolysis of (1-&gt;4)-beta-D-mannosidic linkages in mannans, galactomannans and glucomannans.</text>
        <dbReference type="EC" id="3.2.1.78"/>
    </reaction>
</comment>
<evidence type="ECO:0000256" key="3">
    <source>
        <dbReference type="ARBA" id="ARBA00005641"/>
    </source>
</evidence>
<gene>
    <name evidence="11" type="ORF">CHLNCDRAFT_13786</name>
</gene>